<dbReference type="Proteomes" id="UP000192223">
    <property type="component" value="Unplaced"/>
</dbReference>
<evidence type="ECO:0000256" key="4">
    <source>
        <dbReference type="RuleBase" id="RU004262"/>
    </source>
</evidence>
<keyword evidence="3" id="KW-0964">Secreted</keyword>
<dbReference type="GO" id="GO:0016298">
    <property type="term" value="F:lipase activity"/>
    <property type="evidence" value="ECO:0007669"/>
    <property type="project" value="InterPro"/>
</dbReference>
<dbReference type="Gene3D" id="3.40.50.1820">
    <property type="entry name" value="alpha/beta hydrolase"/>
    <property type="match status" value="1"/>
</dbReference>
<dbReference type="RefSeq" id="XP_018330869.1">
    <property type="nucleotide sequence ID" value="XM_018475367.1"/>
</dbReference>
<comment type="subcellular location">
    <subcellularLocation>
        <location evidence="1">Secreted</location>
    </subcellularLocation>
</comment>
<dbReference type="SUPFAM" id="SSF53474">
    <property type="entry name" value="alpha/beta-Hydrolases"/>
    <property type="match status" value="1"/>
</dbReference>
<dbReference type="InterPro" id="IPR000734">
    <property type="entry name" value="TAG_lipase"/>
</dbReference>
<accession>A0A1W4X462</accession>
<dbReference type="AlphaFoldDB" id="A0A1W4X462"/>
<evidence type="ECO:0000313" key="7">
    <source>
        <dbReference type="Proteomes" id="UP000192223"/>
    </source>
</evidence>
<dbReference type="OrthoDB" id="199913at2759"/>
<evidence type="ECO:0000256" key="2">
    <source>
        <dbReference type="ARBA" id="ARBA00010701"/>
    </source>
</evidence>
<protein>
    <submittedName>
        <fullName evidence="8">Pancreatic triacylglycerol lipase-like</fullName>
    </submittedName>
</protein>
<sequence>MIKVFLIFATITLIAVAVPLNVGDVSSERYITIYDTRGKPEVIDLSAPLPETLVSTSDITLYLFTRKNPSEPRQLSLDVNAVASADNFDKSKNNVFIVHGWTHNNLSEVNLELRAAYLQVLDVNVFVVDWSGPASKSYISAFTNVPKIGRLLGEFIGELQNNLGLDASQFLLVGHSLGAHVAGCAGAAANGNVGVIVGLDPAGPGFLSSVTNNRLDPTDAQFVQAIHTHTALFGYSRNLGTVDIRPNGGRSQPGCDSEIWCSHLRSYQLLAESITSGGFSAWVCENYSNFINGMCYSNARTALGGANIDVSSSGEFFLVTNSESPYSRG</sequence>
<feature type="signal peptide" evidence="5">
    <location>
        <begin position="1"/>
        <end position="17"/>
    </location>
</feature>
<proteinExistence type="inferred from homology"/>
<dbReference type="Pfam" id="PF00151">
    <property type="entry name" value="Lipase"/>
    <property type="match status" value="1"/>
</dbReference>
<gene>
    <name evidence="8" type="primary">LOC108740870</name>
</gene>
<evidence type="ECO:0000256" key="1">
    <source>
        <dbReference type="ARBA" id="ARBA00004613"/>
    </source>
</evidence>
<dbReference type="InParanoid" id="A0A1W4X462"/>
<feature type="domain" description="Lipase" evidence="6">
    <location>
        <begin position="56"/>
        <end position="326"/>
    </location>
</feature>
<organism evidence="7 8">
    <name type="scientific">Agrilus planipennis</name>
    <name type="common">Emerald ash borer</name>
    <name type="synonym">Agrilus marcopoli</name>
    <dbReference type="NCBI Taxonomy" id="224129"/>
    <lineage>
        <taxon>Eukaryota</taxon>
        <taxon>Metazoa</taxon>
        <taxon>Ecdysozoa</taxon>
        <taxon>Arthropoda</taxon>
        <taxon>Hexapoda</taxon>
        <taxon>Insecta</taxon>
        <taxon>Pterygota</taxon>
        <taxon>Neoptera</taxon>
        <taxon>Endopterygota</taxon>
        <taxon>Coleoptera</taxon>
        <taxon>Polyphaga</taxon>
        <taxon>Elateriformia</taxon>
        <taxon>Buprestoidea</taxon>
        <taxon>Buprestidae</taxon>
        <taxon>Agrilinae</taxon>
        <taxon>Agrilus</taxon>
    </lineage>
</organism>
<dbReference type="InterPro" id="IPR013818">
    <property type="entry name" value="Lipase"/>
</dbReference>
<dbReference type="PANTHER" id="PTHR11610">
    <property type="entry name" value="LIPASE"/>
    <property type="match status" value="1"/>
</dbReference>
<comment type="similarity">
    <text evidence="2 4">Belongs to the AB hydrolase superfamily. Lipase family.</text>
</comment>
<dbReference type="PRINTS" id="PR00821">
    <property type="entry name" value="TAGLIPASE"/>
</dbReference>
<dbReference type="GeneID" id="108740870"/>
<name>A0A1W4X462_AGRPL</name>
<evidence type="ECO:0000259" key="6">
    <source>
        <dbReference type="Pfam" id="PF00151"/>
    </source>
</evidence>
<feature type="chain" id="PRO_5010744645" evidence="5">
    <location>
        <begin position="18"/>
        <end position="329"/>
    </location>
</feature>
<dbReference type="GO" id="GO:0005615">
    <property type="term" value="C:extracellular space"/>
    <property type="evidence" value="ECO:0007669"/>
    <property type="project" value="TreeGrafter"/>
</dbReference>
<evidence type="ECO:0000313" key="8">
    <source>
        <dbReference type="RefSeq" id="XP_018330869.1"/>
    </source>
</evidence>
<reference evidence="8" key="1">
    <citation type="submission" date="2025-08" db="UniProtKB">
        <authorList>
            <consortium name="RefSeq"/>
        </authorList>
    </citation>
    <scope>IDENTIFICATION</scope>
    <source>
        <tissue evidence="8">Entire body</tissue>
    </source>
</reference>
<dbReference type="FunCoup" id="A0A1W4X462">
    <property type="interactions" value="122"/>
</dbReference>
<evidence type="ECO:0000256" key="3">
    <source>
        <dbReference type="ARBA" id="ARBA00022525"/>
    </source>
</evidence>
<dbReference type="KEGG" id="apln:108740870"/>
<dbReference type="GO" id="GO:0016042">
    <property type="term" value="P:lipid catabolic process"/>
    <property type="evidence" value="ECO:0007669"/>
    <property type="project" value="TreeGrafter"/>
</dbReference>
<keyword evidence="7" id="KW-1185">Reference proteome</keyword>
<dbReference type="PANTHER" id="PTHR11610:SF190">
    <property type="entry name" value="VITELLOGENIN-3-LIKE PROTEIN"/>
    <property type="match status" value="1"/>
</dbReference>
<dbReference type="InterPro" id="IPR029058">
    <property type="entry name" value="AB_hydrolase_fold"/>
</dbReference>
<keyword evidence="5" id="KW-0732">Signal</keyword>
<evidence type="ECO:0000256" key="5">
    <source>
        <dbReference type="SAM" id="SignalP"/>
    </source>
</evidence>